<gene>
    <name evidence="2" type="ORF">CSH63_11805</name>
</gene>
<feature type="chain" id="PRO_5017432277" description="Peptidase inhibitor family I36" evidence="1">
    <location>
        <begin position="28"/>
        <end position="164"/>
    </location>
</feature>
<organism evidence="2 3">
    <name type="scientific">Micromonospora tulbaghiae</name>
    <dbReference type="NCBI Taxonomy" id="479978"/>
    <lineage>
        <taxon>Bacteria</taxon>
        <taxon>Bacillati</taxon>
        <taxon>Actinomycetota</taxon>
        <taxon>Actinomycetes</taxon>
        <taxon>Micromonosporales</taxon>
        <taxon>Micromonosporaceae</taxon>
        <taxon>Micromonospora</taxon>
    </lineage>
</organism>
<evidence type="ECO:0000256" key="1">
    <source>
        <dbReference type="SAM" id="SignalP"/>
    </source>
</evidence>
<feature type="signal peptide" evidence="1">
    <location>
        <begin position="1"/>
        <end position="27"/>
    </location>
</feature>
<dbReference type="EMBL" id="CP024087">
    <property type="protein sequence ID" value="AYF28119.1"/>
    <property type="molecule type" value="Genomic_DNA"/>
</dbReference>
<evidence type="ECO:0008006" key="4">
    <source>
        <dbReference type="Google" id="ProtNLM"/>
    </source>
</evidence>
<evidence type="ECO:0000313" key="3">
    <source>
        <dbReference type="Proteomes" id="UP000267804"/>
    </source>
</evidence>
<dbReference type="PROSITE" id="PS51257">
    <property type="entry name" value="PROKAR_LIPOPROTEIN"/>
    <property type="match status" value="1"/>
</dbReference>
<evidence type="ECO:0000313" key="2">
    <source>
        <dbReference type="EMBL" id="AYF28119.1"/>
    </source>
</evidence>
<protein>
    <recommendedName>
        <fullName evidence="4">Peptidase inhibitor family I36</fullName>
    </recommendedName>
</protein>
<dbReference type="AlphaFoldDB" id="A0A386WL17"/>
<dbReference type="Proteomes" id="UP000267804">
    <property type="component" value="Chromosome"/>
</dbReference>
<accession>A0A386WL17</accession>
<name>A0A386WL17_9ACTN</name>
<keyword evidence="1" id="KW-0732">Signal</keyword>
<dbReference type="KEGG" id="mtua:CSH63_11805"/>
<sequence length="164" mass="17574">MRALRSALATVAAAAAALACTATAAQAAPRPTPHADATQRAAAGSGYLYVSQDAYWAGRWCWWYNADNNWDTINTAENANCDNNNRASMRNLASSAWNDSNGGRPVALYIHPDYTGAYACLGAGDAWDNLTGAWFTWGSNRDGYMANANDNIASHRWRTSCSAG</sequence>
<proteinExistence type="predicted"/>
<reference evidence="2 3" key="1">
    <citation type="submission" date="2017-10" db="EMBL/GenBank/DDBJ databases">
        <title>Integration of genomic and chemical information greatly accelerates assignment of the full stereostructure of myelolactone, a potent inhibitor of myeloma from a marine-derived Micromonospora.</title>
        <authorList>
            <person name="Kim M.C."/>
            <person name="Machado H."/>
            <person name="Jensen P.R."/>
            <person name="Fenical W."/>
        </authorList>
    </citation>
    <scope>NUCLEOTIDE SEQUENCE [LARGE SCALE GENOMIC DNA]</scope>
    <source>
        <strain evidence="2 3">CNY-010</strain>
    </source>
</reference>
<dbReference type="RefSeq" id="WP_120570314.1">
    <property type="nucleotide sequence ID" value="NZ_CP024087.1"/>
</dbReference>